<dbReference type="EMBL" id="JAFMOF010000004">
    <property type="protein sequence ID" value="MBO0656324.1"/>
    <property type="molecule type" value="Genomic_DNA"/>
</dbReference>
<proteinExistence type="predicted"/>
<dbReference type="RefSeq" id="WP_207248393.1">
    <property type="nucleotide sequence ID" value="NZ_JAFMOF010000004.1"/>
</dbReference>
<reference evidence="2" key="1">
    <citation type="submission" date="2021-03" db="EMBL/GenBank/DDBJ databases">
        <title>Streptomyces strains.</title>
        <authorList>
            <person name="Lund M.B."/>
            <person name="Toerring T."/>
        </authorList>
    </citation>
    <scope>NUCLEOTIDE SEQUENCE</scope>
    <source>
        <strain evidence="2">JCM 4242</strain>
    </source>
</reference>
<comment type="caution">
    <text evidence="2">The sequence shown here is derived from an EMBL/GenBank/DDBJ whole genome shotgun (WGS) entry which is preliminary data.</text>
</comment>
<keyword evidence="1" id="KW-0472">Membrane</keyword>
<gene>
    <name evidence="2" type="ORF">J1792_27190</name>
</gene>
<evidence type="ECO:0000313" key="3">
    <source>
        <dbReference type="Proteomes" id="UP000664781"/>
    </source>
</evidence>
<feature type="transmembrane region" description="Helical" evidence="1">
    <location>
        <begin position="93"/>
        <end position="115"/>
    </location>
</feature>
<keyword evidence="1" id="KW-0812">Transmembrane</keyword>
<accession>A0A939JU26</accession>
<evidence type="ECO:0000256" key="1">
    <source>
        <dbReference type="SAM" id="Phobius"/>
    </source>
</evidence>
<feature type="transmembrane region" description="Helical" evidence="1">
    <location>
        <begin position="62"/>
        <end position="84"/>
    </location>
</feature>
<keyword evidence="3" id="KW-1185">Reference proteome</keyword>
<sequence length="329" mass="33290">MPHSRSASLDARRIAVAVAPALIAAAVVLSVFLSVQDRLPGRMAVHIGDGGRADGFSGQGSFLATALGVLVGDGVVFGGLALWIRPNPGVQRVLAAIGGAVAVLTGWLVTAVLLANTDVSDAATVTLPGTQAALAFGAAALYAAVGWAACGTAQETETVSGPSAQAPRLTLGDAETAGWTQVTGSRVLPVTGALILAAGIVVCVTTGWAPALPLLLTGTPMTVLTSARVTADRRGITVTPSLVPWPRLNVPLERITEAGHRTVNPLRDFGGWGYRARPGASGIVLRTGDAISARLTTGSEFVVTVDDAATAAALLNTLADRERRTSAGG</sequence>
<keyword evidence="1" id="KW-1133">Transmembrane helix</keyword>
<name>A0A939JU26_9ACTN</name>
<protein>
    <submittedName>
        <fullName evidence="2">DUF1648 domain-containing protein</fullName>
    </submittedName>
</protein>
<feature type="transmembrane region" description="Helical" evidence="1">
    <location>
        <begin position="193"/>
        <end position="216"/>
    </location>
</feature>
<feature type="transmembrane region" description="Helical" evidence="1">
    <location>
        <begin position="14"/>
        <end position="35"/>
    </location>
</feature>
<organism evidence="2 3">
    <name type="scientific">Streptomyces triculaminicus</name>
    <dbReference type="NCBI Taxonomy" id="2816232"/>
    <lineage>
        <taxon>Bacteria</taxon>
        <taxon>Bacillati</taxon>
        <taxon>Actinomycetota</taxon>
        <taxon>Actinomycetes</taxon>
        <taxon>Kitasatosporales</taxon>
        <taxon>Streptomycetaceae</taxon>
        <taxon>Streptomyces</taxon>
    </lineage>
</organism>
<evidence type="ECO:0000313" key="2">
    <source>
        <dbReference type="EMBL" id="MBO0656324.1"/>
    </source>
</evidence>
<dbReference type="AlphaFoldDB" id="A0A939JU26"/>
<dbReference type="Proteomes" id="UP000664781">
    <property type="component" value="Unassembled WGS sequence"/>
</dbReference>